<evidence type="ECO:0000256" key="8">
    <source>
        <dbReference type="ARBA" id="ARBA00023157"/>
    </source>
</evidence>
<comment type="caution">
    <text evidence="14">The sequence shown here is derived from an EMBL/GenBank/DDBJ whole genome shotgun (WGS) entry which is preliminary data.</text>
</comment>
<reference evidence="14" key="1">
    <citation type="submission" date="2021-07" db="EMBL/GenBank/DDBJ databases">
        <authorList>
            <person name="Catto M.A."/>
            <person name="Jacobson A."/>
            <person name="Kennedy G."/>
            <person name="Labadie P."/>
            <person name="Hunt B.G."/>
            <person name="Srinivasan R."/>
        </authorList>
    </citation>
    <scope>NUCLEOTIDE SEQUENCE</scope>
    <source>
        <strain evidence="14">PL_HMW_Pooled</strain>
        <tissue evidence="14">Head</tissue>
    </source>
</reference>
<evidence type="ECO:0000313" key="14">
    <source>
        <dbReference type="EMBL" id="KAK3921421.1"/>
    </source>
</evidence>
<name>A0AAE1HIR5_9NEOP</name>
<dbReference type="EMBL" id="JAHWGI010001033">
    <property type="protein sequence ID" value="KAK3921421.1"/>
    <property type="molecule type" value="Genomic_DNA"/>
</dbReference>
<keyword evidence="15" id="KW-1185">Reference proteome</keyword>
<dbReference type="GO" id="GO:0004993">
    <property type="term" value="F:G protein-coupled serotonin receptor activity"/>
    <property type="evidence" value="ECO:0007669"/>
    <property type="project" value="UniProtKB-ARBA"/>
</dbReference>
<dbReference type="InterPro" id="IPR000276">
    <property type="entry name" value="GPCR_Rhodpsn"/>
</dbReference>
<feature type="region of interest" description="Disordered" evidence="11">
    <location>
        <begin position="146"/>
        <end position="233"/>
    </location>
</feature>
<keyword evidence="8" id="KW-1015">Disulfide bond</keyword>
<accession>A0AAE1HIR5</accession>
<feature type="compositionally biased region" description="Low complexity" evidence="11">
    <location>
        <begin position="361"/>
        <end position="430"/>
    </location>
</feature>
<evidence type="ECO:0000256" key="11">
    <source>
        <dbReference type="SAM" id="MobiDB-lite"/>
    </source>
</evidence>
<sequence length="452" mass="46638">MAGPGAGRVGHAVVLERLGAGRVVPGRPGPGVARMLRPCEGLGLVSPAELASRLAHSAWWDKKMVGKDCCIAALGVYYAITKPLEYGVKRTPRRMVGCVSLVWLMAACISLPPLLILGNEHEPPDGKGPPQCTVCQNFGYQVSKCHSRTGRQQDASRTPAGRQQDASRTPVGRQQDASRRPAGRQQDASKTPARRQQDASKTPAGRQQDASRTPAGRQQDASKTPARRQQDASRTPIYATLWSFYIPLTVMIVVYYKIFRAARRIVLEERRAQTHLGPPHGYLQPPALPYAGACCSYHHTNHHGGAAPAADRADRAAAGGGAGGGGGGGAGAAGAGAGAGGEAGAGVKNGGTSPDVMTHNSLASSLLLTTPTGANSSSAAPNASPGSSPAASTPAASGRQHRPSTTSTNTTNTIPGPTSLCCAPLGSSSPSPAPPPLLARQKLCQKTVINHS</sequence>
<dbReference type="Gene3D" id="1.20.1070.10">
    <property type="entry name" value="Rhodopsin 7-helix transmembrane proteins"/>
    <property type="match status" value="1"/>
</dbReference>
<comment type="subcellular location">
    <subcellularLocation>
        <location evidence="1">Cell membrane</location>
        <topology evidence="1">Multi-pass membrane protein</topology>
    </subcellularLocation>
</comment>
<evidence type="ECO:0000256" key="4">
    <source>
        <dbReference type="ARBA" id="ARBA00022692"/>
    </source>
</evidence>
<feature type="transmembrane region" description="Helical" evidence="12">
    <location>
        <begin position="237"/>
        <end position="256"/>
    </location>
</feature>
<dbReference type="PANTHER" id="PTHR24248:SF199">
    <property type="entry name" value="IP13425P-RELATED"/>
    <property type="match status" value="1"/>
</dbReference>
<feature type="transmembrane region" description="Helical" evidence="12">
    <location>
        <begin position="95"/>
        <end position="117"/>
    </location>
</feature>
<feature type="region of interest" description="Disordered" evidence="11">
    <location>
        <begin position="315"/>
        <end position="438"/>
    </location>
</feature>
<keyword evidence="9 14" id="KW-0675">Receptor</keyword>
<dbReference type="SUPFAM" id="SSF81321">
    <property type="entry name" value="Family A G protein-coupled receptor-like"/>
    <property type="match status" value="1"/>
</dbReference>
<feature type="domain" description="G-protein coupled receptors family 1 profile" evidence="13">
    <location>
        <begin position="70"/>
        <end position="264"/>
    </location>
</feature>
<evidence type="ECO:0000256" key="2">
    <source>
        <dbReference type="ARBA" id="ARBA00010663"/>
    </source>
</evidence>
<proteinExistence type="inferred from homology"/>
<dbReference type="Pfam" id="PF00001">
    <property type="entry name" value="7tm_1"/>
    <property type="match status" value="1"/>
</dbReference>
<reference evidence="14" key="2">
    <citation type="journal article" date="2023" name="BMC Genomics">
        <title>Pest status, molecular evolution, and epigenetic factors derived from the genome assembly of Frankliniella fusca, a thysanopteran phytovirus vector.</title>
        <authorList>
            <person name="Catto M.A."/>
            <person name="Labadie P.E."/>
            <person name="Jacobson A.L."/>
            <person name="Kennedy G.G."/>
            <person name="Srinivasan R."/>
            <person name="Hunt B.G."/>
        </authorList>
    </citation>
    <scope>NUCLEOTIDE SEQUENCE</scope>
    <source>
        <strain evidence="14">PL_HMW_Pooled</strain>
    </source>
</reference>
<evidence type="ECO:0000256" key="6">
    <source>
        <dbReference type="ARBA" id="ARBA00023040"/>
    </source>
</evidence>
<keyword evidence="3" id="KW-1003">Cell membrane</keyword>
<dbReference type="GO" id="GO:0071880">
    <property type="term" value="P:adenylate cyclase-activating adrenergic receptor signaling pathway"/>
    <property type="evidence" value="ECO:0007669"/>
    <property type="project" value="TreeGrafter"/>
</dbReference>
<keyword evidence="5 12" id="KW-1133">Transmembrane helix</keyword>
<organism evidence="14 15">
    <name type="scientific">Frankliniella fusca</name>
    <dbReference type="NCBI Taxonomy" id="407009"/>
    <lineage>
        <taxon>Eukaryota</taxon>
        <taxon>Metazoa</taxon>
        <taxon>Ecdysozoa</taxon>
        <taxon>Arthropoda</taxon>
        <taxon>Hexapoda</taxon>
        <taxon>Insecta</taxon>
        <taxon>Pterygota</taxon>
        <taxon>Neoptera</taxon>
        <taxon>Paraneoptera</taxon>
        <taxon>Thysanoptera</taxon>
        <taxon>Terebrantia</taxon>
        <taxon>Thripoidea</taxon>
        <taxon>Thripidae</taxon>
        <taxon>Frankliniella</taxon>
    </lineage>
</organism>
<feature type="compositionally biased region" description="Gly residues" evidence="11">
    <location>
        <begin position="318"/>
        <end position="349"/>
    </location>
</feature>
<keyword evidence="7 12" id="KW-0472">Membrane</keyword>
<keyword evidence="4 12" id="KW-0812">Transmembrane</keyword>
<evidence type="ECO:0000256" key="3">
    <source>
        <dbReference type="ARBA" id="ARBA00022475"/>
    </source>
</evidence>
<evidence type="ECO:0000256" key="10">
    <source>
        <dbReference type="ARBA" id="ARBA00023224"/>
    </source>
</evidence>
<dbReference type="PROSITE" id="PS50262">
    <property type="entry name" value="G_PROTEIN_RECEP_F1_2"/>
    <property type="match status" value="1"/>
</dbReference>
<dbReference type="GO" id="GO:0043410">
    <property type="term" value="P:positive regulation of MAPK cascade"/>
    <property type="evidence" value="ECO:0007669"/>
    <property type="project" value="TreeGrafter"/>
</dbReference>
<comment type="similarity">
    <text evidence="2">Belongs to the G-protein coupled receptor 1 family.</text>
</comment>
<evidence type="ECO:0000256" key="7">
    <source>
        <dbReference type="ARBA" id="ARBA00023136"/>
    </source>
</evidence>
<evidence type="ECO:0000256" key="5">
    <source>
        <dbReference type="ARBA" id="ARBA00022989"/>
    </source>
</evidence>
<evidence type="ECO:0000256" key="12">
    <source>
        <dbReference type="SAM" id="Phobius"/>
    </source>
</evidence>
<evidence type="ECO:0000259" key="13">
    <source>
        <dbReference type="PROSITE" id="PS50262"/>
    </source>
</evidence>
<dbReference type="InterPro" id="IPR017452">
    <property type="entry name" value="GPCR_Rhodpsn_7TM"/>
</dbReference>
<gene>
    <name evidence="14" type="ORF">KUF71_010636</name>
</gene>
<dbReference type="PRINTS" id="PR00237">
    <property type="entry name" value="GPCRRHODOPSN"/>
</dbReference>
<dbReference type="PANTHER" id="PTHR24248">
    <property type="entry name" value="ADRENERGIC RECEPTOR-RELATED G-PROTEIN COUPLED RECEPTOR"/>
    <property type="match status" value="1"/>
</dbReference>
<protein>
    <submittedName>
        <fullName evidence="14">5-hydroxytryptamine receptor 1</fullName>
    </submittedName>
</protein>
<keyword evidence="6" id="KW-0297">G-protein coupled receptor</keyword>
<dbReference type="AlphaFoldDB" id="A0AAE1HIR5"/>
<evidence type="ECO:0000256" key="9">
    <source>
        <dbReference type="ARBA" id="ARBA00023170"/>
    </source>
</evidence>
<dbReference type="GO" id="GO:0005886">
    <property type="term" value="C:plasma membrane"/>
    <property type="evidence" value="ECO:0007669"/>
    <property type="project" value="UniProtKB-SubCell"/>
</dbReference>
<evidence type="ECO:0000256" key="1">
    <source>
        <dbReference type="ARBA" id="ARBA00004651"/>
    </source>
</evidence>
<dbReference type="Proteomes" id="UP001219518">
    <property type="component" value="Unassembled WGS sequence"/>
</dbReference>
<keyword evidence="10" id="KW-0807">Transducer</keyword>
<evidence type="ECO:0000313" key="15">
    <source>
        <dbReference type="Proteomes" id="UP001219518"/>
    </source>
</evidence>